<reference evidence="10" key="1">
    <citation type="submission" date="2014-10" db="EMBL/GenBank/DDBJ databases">
        <title>Genome sequencing of Vitellibacter sp. D-24.</title>
        <authorList>
            <person name="Thevarajoo S."/>
            <person name="Selvaratnam C."/>
            <person name="Goh K.M."/>
            <person name="Chong C.S."/>
        </authorList>
    </citation>
    <scope>NUCLEOTIDE SEQUENCE [LARGE SCALE GENOMIC DNA]</scope>
    <source>
        <strain evidence="10">D-24</strain>
    </source>
</reference>
<keyword evidence="2 8" id="KW-0645">Protease</keyword>
<dbReference type="OrthoDB" id="9782620at2"/>
<gene>
    <name evidence="9" type="ORF">LS48_01865</name>
</gene>
<dbReference type="InterPro" id="IPR036590">
    <property type="entry name" value="SRAP-like"/>
</dbReference>
<name>A0A137RM06_9FLAO</name>
<evidence type="ECO:0000256" key="6">
    <source>
        <dbReference type="ARBA" id="ARBA00023125"/>
    </source>
</evidence>
<dbReference type="Proteomes" id="UP000070138">
    <property type="component" value="Unassembled WGS sequence"/>
</dbReference>
<dbReference type="Gene3D" id="3.90.1680.10">
    <property type="entry name" value="SOS response associated peptidase-like"/>
    <property type="match status" value="1"/>
</dbReference>
<dbReference type="GO" id="GO:0016829">
    <property type="term" value="F:lyase activity"/>
    <property type="evidence" value="ECO:0007669"/>
    <property type="project" value="UniProtKB-KW"/>
</dbReference>
<organism evidence="9 10">
    <name type="scientific">Aequorivita aquimaris</name>
    <dbReference type="NCBI Taxonomy" id="1548749"/>
    <lineage>
        <taxon>Bacteria</taxon>
        <taxon>Pseudomonadati</taxon>
        <taxon>Bacteroidota</taxon>
        <taxon>Flavobacteriia</taxon>
        <taxon>Flavobacteriales</taxon>
        <taxon>Flavobacteriaceae</taxon>
        <taxon>Aequorivita</taxon>
    </lineage>
</organism>
<evidence type="ECO:0000313" key="9">
    <source>
        <dbReference type="EMBL" id="KXO01236.1"/>
    </source>
</evidence>
<keyword evidence="4 8" id="KW-0378">Hydrolase</keyword>
<evidence type="ECO:0000256" key="3">
    <source>
        <dbReference type="ARBA" id="ARBA00022763"/>
    </source>
</evidence>
<keyword evidence="6" id="KW-0238">DNA-binding</keyword>
<keyword evidence="10" id="KW-1185">Reference proteome</keyword>
<protein>
    <recommendedName>
        <fullName evidence="8">Abasic site processing protein</fullName>
        <ecNumber evidence="8">3.4.-.-</ecNumber>
    </recommendedName>
</protein>
<dbReference type="GO" id="GO:0106300">
    <property type="term" value="P:protein-DNA covalent cross-linking repair"/>
    <property type="evidence" value="ECO:0007669"/>
    <property type="project" value="InterPro"/>
</dbReference>
<comment type="similarity">
    <text evidence="1 8">Belongs to the SOS response-associated peptidase family.</text>
</comment>
<evidence type="ECO:0000256" key="4">
    <source>
        <dbReference type="ARBA" id="ARBA00022801"/>
    </source>
</evidence>
<dbReference type="Pfam" id="PF02586">
    <property type="entry name" value="SRAP"/>
    <property type="match status" value="1"/>
</dbReference>
<dbReference type="AlphaFoldDB" id="A0A137RM06"/>
<dbReference type="GO" id="GO:0003697">
    <property type="term" value="F:single-stranded DNA binding"/>
    <property type="evidence" value="ECO:0007669"/>
    <property type="project" value="InterPro"/>
</dbReference>
<sequence length="205" mass="23600">MCYHTKLTTPKEEIQKEFNAEFYEPELYVPKEAINGFSFSKNPVILDEDKGHISMANWGLIPFWAKDDGIKKMTLNSRIETAATKPAFRNSVKNRCLVIADAFYEWQWLDAKGKNKQKYIIKPTDQEIFGFAGFYSEWTNPASGANITTYTIATTEANELMAEIHNNKKRMPIIVKKEDRNKWLNGDAIENFRFPYSVNLTAAPL</sequence>
<evidence type="ECO:0000256" key="8">
    <source>
        <dbReference type="RuleBase" id="RU364100"/>
    </source>
</evidence>
<evidence type="ECO:0000256" key="7">
    <source>
        <dbReference type="ARBA" id="ARBA00023239"/>
    </source>
</evidence>
<evidence type="ECO:0000256" key="5">
    <source>
        <dbReference type="ARBA" id="ARBA00023124"/>
    </source>
</evidence>
<keyword evidence="7" id="KW-0456">Lyase</keyword>
<keyword evidence="5" id="KW-0190">Covalent protein-DNA linkage</keyword>
<keyword evidence="3" id="KW-0227">DNA damage</keyword>
<dbReference type="STRING" id="1548749.LS48_01865"/>
<dbReference type="PATRIC" id="fig|1548749.3.peg.398"/>
<dbReference type="SUPFAM" id="SSF143081">
    <property type="entry name" value="BB1717-like"/>
    <property type="match status" value="1"/>
</dbReference>
<dbReference type="EMBL" id="JRWG01000001">
    <property type="protein sequence ID" value="KXO01236.1"/>
    <property type="molecule type" value="Genomic_DNA"/>
</dbReference>
<dbReference type="RefSeq" id="WP_062619383.1">
    <property type="nucleotide sequence ID" value="NZ_JRWG01000001.1"/>
</dbReference>
<dbReference type="GO" id="GO:0006508">
    <property type="term" value="P:proteolysis"/>
    <property type="evidence" value="ECO:0007669"/>
    <property type="project" value="UniProtKB-KW"/>
</dbReference>
<evidence type="ECO:0000256" key="2">
    <source>
        <dbReference type="ARBA" id="ARBA00022670"/>
    </source>
</evidence>
<dbReference type="EC" id="3.4.-.-" evidence="8"/>
<dbReference type="GO" id="GO:0008233">
    <property type="term" value="F:peptidase activity"/>
    <property type="evidence" value="ECO:0007669"/>
    <property type="project" value="UniProtKB-KW"/>
</dbReference>
<evidence type="ECO:0000256" key="1">
    <source>
        <dbReference type="ARBA" id="ARBA00008136"/>
    </source>
</evidence>
<dbReference type="PANTHER" id="PTHR13604:SF0">
    <property type="entry name" value="ABASIC SITE PROCESSING PROTEIN HMCES"/>
    <property type="match status" value="1"/>
</dbReference>
<dbReference type="InterPro" id="IPR003738">
    <property type="entry name" value="SRAP"/>
</dbReference>
<comment type="caution">
    <text evidence="9">The sequence shown here is derived from an EMBL/GenBank/DDBJ whole genome shotgun (WGS) entry which is preliminary data.</text>
</comment>
<dbReference type="PANTHER" id="PTHR13604">
    <property type="entry name" value="DC12-RELATED"/>
    <property type="match status" value="1"/>
</dbReference>
<evidence type="ECO:0000313" key="10">
    <source>
        <dbReference type="Proteomes" id="UP000070138"/>
    </source>
</evidence>
<reference evidence="9 10" key="2">
    <citation type="journal article" date="2016" name="Int. J. Syst. Evol. Microbiol.">
        <title>Vitellibacter aquimaris sp. nov., a marine bacterium isolated from seawater.</title>
        <authorList>
            <person name="Thevarajoo S."/>
            <person name="Selvaratnam C."/>
            <person name="Goh K.M."/>
            <person name="Hong K.W."/>
            <person name="Chan X.Y."/>
            <person name="Chan K.G."/>
            <person name="Chong C.S."/>
        </authorList>
    </citation>
    <scope>NUCLEOTIDE SEQUENCE [LARGE SCALE GENOMIC DNA]</scope>
    <source>
        <strain evidence="9 10">D-24</strain>
    </source>
</reference>
<accession>A0A137RM06</accession>
<proteinExistence type="inferred from homology"/>